<protein>
    <recommendedName>
        <fullName evidence="2">DUF5009 domain-containing protein</fullName>
    </recommendedName>
</protein>
<feature type="transmembrane region" description="Helical" evidence="1">
    <location>
        <begin position="94"/>
        <end position="112"/>
    </location>
</feature>
<feature type="transmembrane region" description="Helical" evidence="1">
    <location>
        <begin position="124"/>
        <end position="141"/>
    </location>
</feature>
<feature type="transmembrane region" description="Helical" evidence="1">
    <location>
        <begin position="148"/>
        <end position="165"/>
    </location>
</feature>
<feature type="transmembrane region" description="Helical" evidence="1">
    <location>
        <begin position="56"/>
        <end position="73"/>
    </location>
</feature>
<sequence length="383" mass="43250">MNPPLEEPTRKRLLSLDAMRGLTMASMILVNNPGSWSHIYPPLEHAVWHGWTPTDLIFPFFLFMVGVAMPFSFEKRLSAGGRAGLMMKVIQRTLILILLGLFLGVFPEVLWRPGVVLEARWPGVLQRIAIGYFFTSLAVMFLPNLGRWAVATCLLVVYSALMWFYPVPEYGPGVFEVTGNFCWWLDNQLLFGHTWKGAPAEGFDPEGVWSTLPAITTCLLGYFTGQQLRRESDNGESDKWQMLTRLFVAANICLVLAYGVSLSMPINKQLWTTSFVFLTAGLAIHLLGVLYYFIDLREYRRGLLPMLVFGSNAIFAYVLSSLVGDLISTIPVGGQSLKAWLYTYLSSNWLSPNNASLVMAIMFVLVCFTVTYMLHIRRIFIRI</sequence>
<keyword evidence="1" id="KW-0472">Membrane</keyword>
<dbReference type="InterPro" id="IPR032176">
    <property type="entry name" value="DUF5009"/>
</dbReference>
<dbReference type="KEGG" id="ahel:Q31a_00050"/>
<evidence type="ECO:0000313" key="4">
    <source>
        <dbReference type="Proteomes" id="UP000318017"/>
    </source>
</evidence>
<dbReference type="PANTHER" id="PTHR31061">
    <property type="entry name" value="LD22376P"/>
    <property type="match status" value="1"/>
</dbReference>
<proteinExistence type="predicted"/>
<name>A0A518FZI2_9BACT</name>
<feature type="transmembrane region" description="Helical" evidence="1">
    <location>
        <begin position="306"/>
        <end position="334"/>
    </location>
</feature>
<dbReference type="PANTHER" id="PTHR31061:SF24">
    <property type="entry name" value="LD22376P"/>
    <property type="match status" value="1"/>
</dbReference>
<feature type="transmembrane region" description="Helical" evidence="1">
    <location>
        <begin position="270"/>
        <end position="294"/>
    </location>
</feature>
<feature type="domain" description="DUF5009" evidence="2">
    <location>
        <begin position="15"/>
        <end position="102"/>
    </location>
</feature>
<dbReference type="OrthoDB" id="9788724at2"/>
<keyword evidence="1" id="KW-0812">Transmembrane</keyword>
<accession>A0A518FZI2</accession>
<dbReference type="RefSeq" id="WP_145072351.1">
    <property type="nucleotide sequence ID" value="NZ_CP036298.1"/>
</dbReference>
<keyword evidence="1" id="KW-1133">Transmembrane helix</keyword>
<dbReference type="Proteomes" id="UP000318017">
    <property type="component" value="Chromosome"/>
</dbReference>
<keyword evidence="4" id="KW-1185">Reference proteome</keyword>
<feature type="transmembrane region" description="Helical" evidence="1">
    <location>
        <begin position="354"/>
        <end position="374"/>
    </location>
</feature>
<feature type="transmembrane region" description="Helical" evidence="1">
    <location>
        <begin position="246"/>
        <end position="264"/>
    </location>
</feature>
<evidence type="ECO:0000256" key="1">
    <source>
        <dbReference type="SAM" id="Phobius"/>
    </source>
</evidence>
<evidence type="ECO:0000313" key="3">
    <source>
        <dbReference type="EMBL" id="QDV21726.1"/>
    </source>
</evidence>
<dbReference type="Pfam" id="PF16401">
    <property type="entry name" value="DUF5009"/>
    <property type="match status" value="1"/>
</dbReference>
<evidence type="ECO:0000259" key="2">
    <source>
        <dbReference type="Pfam" id="PF16401"/>
    </source>
</evidence>
<feature type="transmembrane region" description="Helical" evidence="1">
    <location>
        <begin position="207"/>
        <end position="225"/>
    </location>
</feature>
<dbReference type="AlphaFoldDB" id="A0A518FZI2"/>
<gene>
    <name evidence="3" type="ORF">Q31a_00050</name>
</gene>
<reference evidence="3 4" key="1">
    <citation type="submission" date="2019-02" db="EMBL/GenBank/DDBJ databases">
        <title>Deep-cultivation of Planctomycetes and their phenomic and genomic characterization uncovers novel biology.</title>
        <authorList>
            <person name="Wiegand S."/>
            <person name="Jogler M."/>
            <person name="Boedeker C."/>
            <person name="Pinto D."/>
            <person name="Vollmers J."/>
            <person name="Rivas-Marin E."/>
            <person name="Kohn T."/>
            <person name="Peeters S.H."/>
            <person name="Heuer A."/>
            <person name="Rast P."/>
            <person name="Oberbeckmann S."/>
            <person name="Bunk B."/>
            <person name="Jeske O."/>
            <person name="Meyerdierks A."/>
            <person name="Storesund J.E."/>
            <person name="Kallscheuer N."/>
            <person name="Luecker S."/>
            <person name="Lage O.M."/>
            <person name="Pohl T."/>
            <person name="Merkel B.J."/>
            <person name="Hornburger P."/>
            <person name="Mueller R.-W."/>
            <person name="Bruemmer F."/>
            <person name="Labrenz M."/>
            <person name="Spormann A.M."/>
            <person name="Op den Camp H."/>
            <person name="Overmann J."/>
            <person name="Amann R."/>
            <person name="Jetten M.S.M."/>
            <person name="Mascher T."/>
            <person name="Medema M.H."/>
            <person name="Devos D.P."/>
            <person name="Kaster A.-K."/>
            <person name="Ovreas L."/>
            <person name="Rohde M."/>
            <person name="Galperin M.Y."/>
            <person name="Jogler C."/>
        </authorList>
    </citation>
    <scope>NUCLEOTIDE SEQUENCE [LARGE SCALE GENOMIC DNA]</scope>
    <source>
        <strain evidence="3 4">Q31a</strain>
    </source>
</reference>
<organism evidence="3 4">
    <name type="scientific">Aureliella helgolandensis</name>
    <dbReference type="NCBI Taxonomy" id="2527968"/>
    <lineage>
        <taxon>Bacteria</taxon>
        <taxon>Pseudomonadati</taxon>
        <taxon>Planctomycetota</taxon>
        <taxon>Planctomycetia</taxon>
        <taxon>Pirellulales</taxon>
        <taxon>Pirellulaceae</taxon>
        <taxon>Aureliella</taxon>
    </lineage>
</organism>
<dbReference type="EMBL" id="CP036298">
    <property type="protein sequence ID" value="QDV21726.1"/>
    <property type="molecule type" value="Genomic_DNA"/>
</dbReference>